<reference evidence="2 3" key="1">
    <citation type="journal article" date="2020" name="ISME J.">
        <title>Uncovering the hidden diversity of litter-decomposition mechanisms in mushroom-forming fungi.</title>
        <authorList>
            <person name="Floudas D."/>
            <person name="Bentzer J."/>
            <person name="Ahren D."/>
            <person name="Johansson T."/>
            <person name="Persson P."/>
            <person name="Tunlid A."/>
        </authorList>
    </citation>
    <scope>NUCLEOTIDE SEQUENCE [LARGE SCALE GENOMIC DNA]</scope>
    <source>
        <strain evidence="2 3">CBS 101986</strain>
    </source>
</reference>
<dbReference type="Gene3D" id="3.60.10.10">
    <property type="entry name" value="Endonuclease/exonuclease/phosphatase"/>
    <property type="match status" value="1"/>
</dbReference>
<evidence type="ECO:0000313" key="3">
    <source>
        <dbReference type="Proteomes" id="UP000567179"/>
    </source>
</evidence>
<accession>A0A8H5BEQ0</accession>
<dbReference type="EMBL" id="JAACJJ010000028">
    <property type="protein sequence ID" value="KAF5321980.1"/>
    <property type="molecule type" value="Genomic_DNA"/>
</dbReference>
<dbReference type="SUPFAM" id="SSF56219">
    <property type="entry name" value="DNase I-like"/>
    <property type="match status" value="1"/>
</dbReference>
<dbReference type="InterPro" id="IPR005135">
    <property type="entry name" value="Endo/exonuclease/phosphatase"/>
</dbReference>
<evidence type="ECO:0000313" key="2">
    <source>
        <dbReference type="EMBL" id="KAF5321980.1"/>
    </source>
</evidence>
<gene>
    <name evidence="2" type="ORF">D9619_001852</name>
</gene>
<organism evidence="2 3">
    <name type="scientific">Psilocybe cf. subviscida</name>
    <dbReference type="NCBI Taxonomy" id="2480587"/>
    <lineage>
        <taxon>Eukaryota</taxon>
        <taxon>Fungi</taxon>
        <taxon>Dikarya</taxon>
        <taxon>Basidiomycota</taxon>
        <taxon>Agaricomycotina</taxon>
        <taxon>Agaricomycetes</taxon>
        <taxon>Agaricomycetidae</taxon>
        <taxon>Agaricales</taxon>
        <taxon>Agaricineae</taxon>
        <taxon>Strophariaceae</taxon>
        <taxon>Psilocybe</taxon>
    </lineage>
</organism>
<evidence type="ECO:0000259" key="1">
    <source>
        <dbReference type="Pfam" id="PF14529"/>
    </source>
</evidence>
<keyword evidence="3" id="KW-1185">Reference proteome</keyword>
<proteinExistence type="predicted"/>
<dbReference type="Pfam" id="PF14529">
    <property type="entry name" value="Exo_endo_phos_2"/>
    <property type="match status" value="1"/>
</dbReference>
<sequence length="174" mass="19290">MNVYSESEFTAIKLLAERADSLPQFQYMGGNFNCHNGLWDPVPRAANVAASHWLLNATQTIGLELDPVPNPGPTHIPRDASKRPSVIDLVFLSVALTVSVTTECVTDAQSDSDHILLLTIVPVLLAVRTALRRCLPSDPEKVQAFLDDLIAKLRLIVPDDGQRLLMTWRPQLWL</sequence>
<feature type="domain" description="Endonuclease/exonuclease/phosphatase" evidence="1">
    <location>
        <begin position="20"/>
        <end position="115"/>
    </location>
</feature>
<dbReference type="InterPro" id="IPR036691">
    <property type="entry name" value="Endo/exonu/phosph_ase_sf"/>
</dbReference>
<comment type="caution">
    <text evidence="2">The sequence shown here is derived from an EMBL/GenBank/DDBJ whole genome shotgun (WGS) entry which is preliminary data.</text>
</comment>
<dbReference type="OrthoDB" id="412006at2759"/>
<dbReference type="GO" id="GO:0003824">
    <property type="term" value="F:catalytic activity"/>
    <property type="evidence" value="ECO:0007669"/>
    <property type="project" value="InterPro"/>
</dbReference>
<protein>
    <recommendedName>
        <fullName evidence="1">Endonuclease/exonuclease/phosphatase domain-containing protein</fullName>
    </recommendedName>
</protein>
<dbReference type="AlphaFoldDB" id="A0A8H5BEQ0"/>
<dbReference type="Proteomes" id="UP000567179">
    <property type="component" value="Unassembled WGS sequence"/>
</dbReference>
<name>A0A8H5BEQ0_9AGAR</name>